<dbReference type="OrthoDB" id="69764at2"/>
<dbReference type="InterPro" id="IPR023159">
    <property type="entry name" value="SO1590-like_sf"/>
</dbReference>
<reference evidence="1 2" key="1">
    <citation type="journal article" date="2015" name="Genome Announc.">
        <title>Complete Genome Sequencing of Stenotrophomonas acidaminiphila ZAC14D2_NAIMI4_2, a Multidrug-Resistant Strain Isolated from Sediments of a Polluted River in Mexico, Uncovers New Antibiotic Resistance Genes and a Novel Class-II Lasso Peptide Biosynthesis Gene Cluster.</title>
        <authorList>
            <person name="Vinuesa P."/>
            <person name="Ochoa-Sanchez L.E."/>
        </authorList>
    </citation>
    <scope>NUCLEOTIDE SEQUENCE [LARGE SCALE GENOMIC DNA]</scope>
    <source>
        <strain evidence="1 2">ZAC14D2_NAIMI4_2</strain>
    </source>
</reference>
<organism evidence="1 2">
    <name type="scientific">Stenotrophomonas acidaminiphila</name>
    <dbReference type="NCBI Taxonomy" id="128780"/>
    <lineage>
        <taxon>Bacteria</taxon>
        <taxon>Pseudomonadati</taxon>
        <taxon>Pseudomonadota</taxon>
        <taxon>Gammaproteobacteria</taxon>
        <taxon>Lysobacterales</taxon>
        <taxon>Lysobacteraceae</taxon>
        <taxon>Stenotrophomonas</taxon>
    </lineage>
</organism>
<dbReference type="PATRIC" id="fig|128780.6.peg.3771"/>
<accession>A0A0R0DQ98</accession>
<proteinExistence type="predicted"/>
<dbReference type="InterPro" id="IPR021607">
    <property type="entry name" value="DUF3224"/>
</dbReference>
<protein>
    <submittedName>
        <fullName evidence="1">Uncharacterized protein</fullName>
    </submittedName>
</protein>
<dbReference type="RefSeq" id="WP_054668490.1">
    <property type="nucleotide sequence ID" value="NZ_CP043570.1"/>
</dbReference>
<keyword evidence="2" id="KW-1185">Reference proteome</keyword>
<evidence type="ECO:0000313" key="2">
    <source>
        <dbReference type="Proteomes" id="UP000061010"/>
    </source>
</evidence>
<dbReference type="Pfam" id="PF11528">
    <property type="entry name" value="DUF3224"/>
    <property type="match status" value="1"/>
</dbReference>
<sequence>MQAKGEFDITRVPQESLDIGGGAVVGHVRFDKRFHGPLDASSVVHMLAMMSPVSGSGAYVALERIEGTLDGRRGSFHAQHNGVMDRGAPRLDLTVVPDSGTGELAGLHGRIAIDIVDGRHHYTFDYGFRDT</sequence>
<dbReference type="Gene3D" id="2.40.350.10">
    <property type="entry name" value="SO1590-like"/>
    <property type="match status" value="1"/>
</dbReference>
<dbReference type="AlphaFoldDB" id="A0A0R0DQ98"/>
<dbReference type="SUPFAM" id="SSF159238">
    <property type="entry name" value="SO1590-like"/>
    <property type="match status" value="1"/>
</dbReference>
<dbReference type="Proteomes" id="UP000061010">
    <property type="component" value="Chromosome"/>
</dbReference>
<dbReference type="KEGG" id="sacz:AOT14_37240"/>
<name>A0A0R0DQ98_9GAMM</name>
<evidence type="ECO:0000313" key="1">
    <source>
        <dbReference type="EMBL" id="ALJ30054.1"/>
    </source>
</evidence>
<gene>
    <name evidence="1" type="ORF">AOT14_37240</name>
</gene>
<dbReference type="EMBL" id="CP012900">
    <property type="protein sequence ID" value="ALJ30054.1"/>
    <property type="molecule type" value="Genomic_DNA"/>
</dbReference>